<evidence type="ECO:0000313" key="1">
    <source>
        <dbReference type="EnsemblMetazoa" id="MESCA001131-PA"/>
    </source>
</evidence>
<reference evidence="2" key="1">
    <citation type="submission" date="2013-02" db="EMBL/GenBank/DDBJ databases">
        <authorList>
            <person name="Hughes D."/>
        </authorList>
    </citation>
    <scope>NUCLEOTIDE SEQUENCE</scope>
    <source>
        <strain>Durham</strain>
        <strain evidence="2">NC isolate 2 -- Noor lab</strain>
    </source>
</reference>
<proteinExistence type="predicted"/>
<protein>
    <submittedName>
        <fullName evidence="1">Uncharacterized protein</fullName>
    </submittedName>
</protein>
<reference evidence="1" key="2">
    <citation type="submission" date="2015-06" db="UniProtKB">
        <authorList>
            <consortium name="EnsemblMetazoa"/>
        </authorList>
    </citation>
    <scope>IDENTIFICATION</scope>
</reference>
<evidence type="ECO:0000313" key="2">
    <source>
        <dbReference type="Proteomes" id="UP000015102"/>
    </source>
</evidence>
<dbReference type="PANTHER" id="PTHR47412:SF1">
    <property type="entry name" value="FI01434P-RELATED"/>
    <property type="match status" value="1"/>
</dbReference>
<dbReference type="EMBL" id="CAQQ02021798">
    <property type="status" value="NOT_ANNOTATED_CDS"/>
    <property type="molecule type" value="Genomic_DNA"/>
</dbReference>
<accession>T1GCV8</accession>
<dbReference type="HOGENOM" id="CLU_1036544_0_0_1"/>
<dbReference type="PANTHER" id="PTHR47412">
    <property type="entry name" value="FI01434P-RELATED"/>
    <property type="match status" value="1"/>
</dbReference>
<organism evidence="1 2">
    <name type="scientific">Megaselia scalaris</name>
    <name type="common">Humpbacked fly</name>
    <name type="synonym">Phora scalaris</name>
    <dbReference type="NCBI Taxonomy" id="36166"/>
    <lineage>
        <taxon>Eukaryota</taxon>
        <taxon>Metazoa</taxon>
        <taxon>Ecdysozoa</taxon>
        <taxon>Arthropoda</taxon>
        <taxon>Hexapoda</taxon>
        <taxon>Insecta</taxon>
        <taxon>Pterygota</taxon>
        <taxon>Neoptera</taxon>
        <taxon>Endopterygota</taxon>
        <taxon>Diptera</taxon>
        <taxon>Brachycera</taxon>
        <taxon>Muscomorpha</taxon>
        <taxon>Platypezoidea</taxon>
        <taxon>Phoridae</taxon>
        <taxon>Megaseliini</taxon>
        <taxon>Megaselia</taxon>
    </lineage>
</organism>
<dbReference type="EMBL" id="CAQQ02021799">
    <property type="status" value="NOT_ANNOTATED_CDS"/>
    <property type="molecule type" value="Genomic_DNA"/>
</dbReference>
<keyword evidence="2" id="KW-1185">Reference proteome</keyword>
<dbReference type="STRING" id="36166.T1GCV8"/>
<dbReference type="AlphaFoldDB" id="T1GCV8"/>
<dbReference type="OMA" id="CHESITM"/>
<sequence length="269" mass="31843">MIKSKKAKPFHKYYCTMCHRIPNETSWLKTPESCDLEPFSHAKRSGRYKYWEPFYIGTNKEPFFDERISWEENKFMELHYQYADYWVLENYIKAAHGKLKCHESITMTINGDSSFIKYIPTLISRWKAPISAAIFAPGRDFYNALKSIKYIIKCDEFGKLVKKFVTFHFFFPLKHVPKTVPKNFKEWNLKSQIHCHKDVHFDKRKLESSYKIVQNLSYPINVARNLARAASQTHFVFANDIELFPSLDFVESFFNMIVRNTSLLSGENP</sequence>
<name>T1GCV8_MEGSC</name>
<dbReference type="Pfam" id="PF13896">
    <property type="entry name" value="Glyco_transf_49"/>
    <property type="match status" value="2"/>
</dbReference>
<dbReference type="EnsemblMetazoa" id="MESCA001131-RA">
    <property type="protein sequence ID" value="MESCA001131-PA"/>
    <property type="gene ID" value="MESCA001131"/>
</dbReference>
<dbReference type="Proteomes" id="UP000015102">
    <property type="component" value="Unassembled WGS sequence"/>
</dbReference>